<protein>
    <submittedName>
        <fullName evidence="1">Uncharacterized protein</fullName>
    </submittedName>
</protein>
<dbReference type="RefSeq" id="WP_284238180.1">
    <property type="nucleotide sequence ID" value="NZ_BSSQ01000006.1"/>
</dbReference>
<sequence>MGLLYEMVVKKKQSMKPKKIIPQPEQHERGSNPWAVESITIHAANERKEQKK</sequence>
<organism evidence="1 2">
    <name type="scientific">Paenibacillus glycanilyticus</name>
    <dbReference type="NCBI Taxonomy" id="126569"/>
    <lineage>
        <taxon>Bacteria</taxon>
        <taxon>Bacillati</taxon>
        <taxon>Bacillota</taxon>
        <taxon>Bacilli</taxon>
        <taxon>Bacillales</taxon>
        <taxon>Paenibacillaceae</taxon>
        <taxon>Paenibacillus</taxon>
    </lineage>
</organism>
<keyword evidence="2" id="KW-1185">Reference proteome</keyword>
<dbReference type="EMBL" id="BSSQ01000006">
    <property type="protein sequence ID" value="GLX67434.1"/>
    <property type="molecule type" value="Genomic_DNA"/>
</dbReference>
<proteinExistence type="predicted"/>
<evidence type="ECO:0000313" key="1">
    <source>
        <dbReference type="EMBL" id="GLX67434.1"/>
    </source>
</evidence>
<evidence type="ECO:0000313" key="2">
    <source>
        <dbReference type="Proteomes" id="UP001157114"/>
    </source>
</evidence>
<accession>A0ABQ6G910</accession>
<name>A0ABQ6G910_9BACL</name>
<comment type="caution">
    <text evidence="1">The sequence shown here is derived from an EMBL/GenBank/DDBJ whole genome shotgun (WGS) entry which is preliminary data.</text>
</comment>
<gene>
    <name evidence="1" type="ORF">MU1_17790</name>
</gene>
<reference evidence="1 2" key="1">
    <citation type="submission" date="2023-03" db="EMBL/GenBank/DDBJ databases">
        <title>Draft genome sequence of the bacteria which degrade cell wall of Tricholomamatutake.</title>
        <authorList>
            <person name="Konishi Y."/>
            <person name="Fukuta Y."/>
            <person name="Shirasaka N."/>
        </authorList>
    </citation>
    <scope>NUCLEOTIDE SEQUENCE [LARGE SCALE GENOMIC DNA]</scope>
    <source>
        <strain evidence="2">mu1</strain>
    </source>
</reference>
<dbReference type="Proteomes" id="UP001157114">
    <property type="component" value="Unassembled WGS sequence"/>
</dbReference>